<dbReference type="AlphaFoldDB" id="A0A6J4VI01"/>
<dbReference type="EMBL" id="CADCWN010000219">
    <property type="protein sequence ID" value="CAA9579144.1"/>
    <property type="molecule type" value="Genomic_DNA"/>
</dbReference>
<dbReference type="GO" id="GO:0004814">
    <property type="term" value="F:arginine-tRNA ligase activity"/>
    <property type="evidence" value="ECO:0007669"/>
    <property type="project" value="UniProtKB-EC"/>
</dbReference>
<protein>
    <submittedName>
        <fullName evidence="2">Arginyl-tRNA synthetase</fullName>
        <ecNumber evidence="2">6.1.1.19</ecNumber>
    </submittedName>
</protein>
<feature type="compositionally biased region" description="Basic and acidic residues" evidence="1">
    <location>
        <begin position="8"/>
        <end position="36"/>
    </location>
</feature>
<evidence type="ECO:0000313" key="2">
    <source>
        <dbReference type="EMBL" id="CAA9579144.1"/>
    </source>
</evidence>
<organism evidence="2">
    <name type="scientific">uncultured Thermomicrobiales bacterium</name>
    <dbReference type="NCBI Taxonomy" id="1645740"/>
    <lineage>
        <taxon>Bacteria</taxon>
        <taxon>Pseudomonadati</taxon>
        <taxon>Thermomicrobiota</taxon>
        <taxon>Thermomicrobia</taxon>
        <taxon>Thermomicrobiales</taxon>
        <taxon>environmental samples</taxon>
    </lineage>
</organism>
<evidence type="ECO:0000256" key="1">
    <source>
        <dbReference type="SAM" id="MobiDB-lite"/>
    </source>
</evidence>
<feature type="region of interest" description="Disordered" evidence="1">
    <location>
        <begin position="1"/>
        <end position="102"/>
    </location>
</feature>
<proteinExistence type="predicted"/>
<dbReference type="EC" id="6.1.1.19" evidence="2"/>
<sequence length="102" mass="10614">GLCTRSLRAGDPHRARRAGRDTGGPDRTGDAEADHPRRPRLSRLPRGTGAPHPGPGAGTGAGRGAALQRRLARRHGRRSRAIPQFQPRSRRACGGGSGGSGV</sequence>
<reference evidence="2" key="1">
    <citation type="submission" date="2020-02" db="EMBL/GenBank/DDBJ databases">
        <authorList>
            <person name="Meier V. D."/>
        </authorList>
    </citation>
    <scope>NUCLEOTIDE SEQUENCE</scope>
    <source>
        <strain evidence="2">AVDCRST_MAG18</strain>
    </source>
</reference>
<feature type="compositionally biased region" description="Basic residues" evidence="1">
    <location>
        <begin position="70"/>
        <end position="80"/>
    </location>
</feature>
<keyword evidence="2" id="KW-0030">Aminoacyl-tRNA synthetase</keyword>
<accession>A0A6J4VI01</accession>
<gene>
    <name evidence="2" type="ORF">AVDCRST_MAG18-2911</name>
</gene>
<feature type="non-terminal residue" evidence="2">
    <location>
        <position position="102"/>
    </location>
</feature>
<name>A0A6J4VI01_9BACT</name>
<keyword evidence="2" id="KW-0436">Ligase</keyword>
<feature type="compositionally biased region" description="Gly residues" evidence="1">
    <location>
        <begin position="93"/>
        <end position="102"/>
    </location>
</feature>
<feature type="non-terminal residue" evidence="2">
    <location>
        <position position="1"/>
    </location>
</feature>